<sequence length="221" mass="24179">MANNNNIDLGLIVALIKKLGGSAGDINQQIADYINAHKNIADGIAGLDSAGQVAPAQLPDRNHQLILPYVVELTSNEMANAIDDKTEDYGTFAVGQVATPTTNDVFVVGHLYQYVSEEGVYNWTDLSEKMQPRNLTFNNITVLPNQFTSDTTYTALGYAFKVNIPLQNVTPTMFPMVAFSLTDAVSGNYAPMVETYNGGIYLYAKEKPTSNVIIPRIEVMY</sequence>
<protein>
    <submittedName>
        <fullName evidence="1">Uncharacterized protein</fullName>
    </submittedName>
</protein>
<accession>A0A8S5Q5H8</accession>
<evidence type="ECO:0000313" key="1">
    <source>
        <dbReference type="EMBL" id="DAE14582.1"/>
    </source>
</evidence>
<name>A0A8S5Q5H8_9CAUD</name>
<organism evidence="1">
    <name type="scientific">Siphoviridae sp. ctrzs15</name>
    <dbReference type="NCBI Taxonomy" id="2825691"/>
    <lineage>
        <taxon>Viruses</taxon>
        <taxon>Duplodnaviria</taxon>
        <taxon>Heunggongvirae</taxon>
        <taxon>Uroviricota</taxon>
        <taxon>Caudoviricetes</taxon>
    </lineage>
</organism>
<proteinExistence type="predicted"/>
<dbReference type="EMBL" id="BK015587">
    <property type="protein sequence ID" value="DAE14582.1"/>
    <property type="molecule type" value="Genomic_DNA"/>
</dbReference>
<reference evidence="1" key="1">
    <citation type="journal article" date="2021" name="Proc. Natl. Acad. Sci. U.S.A.">
        <title>A Catalog of Tens of Thousands of Viruses from Human Metagenomes Reveals Hidden Associations with Chronic Diseases.</title>
        <authorList>
            <person name="Tisza M.J."/>
            <person name="Buck C.B."/>
        </authorList>
    </citation>
    <scope>NUCLEOTIDE SEQUENCE</scope>
    <source>
        <strain evidence="1">Ctrzs15</strain>
    </source>
</reference>